<dbReference type="GO" id="GO:0005524">
    <property type="term" value="F:ATP binding"/>
    <property type="evidence" value="ECO:0007669"/>
    <property type="project" value="UniProtKB-UniRule"/>
</dbReference>
<dbReference type="PROSITE" id="PS00107">
    <property type="entry name" value="PROTEIN_KINASE_ATP"/>
    <property type="match status" value="1"/>
</dbReference>
<dbReference type="InterPro" id="IPR035014">
    <property type="entry name" value="STKc_cGK"/>
</dbReference>
<dbReference type="InterPro" id="IPR000595">
    <property type="entry name" value="cNMP-bd_dom"/>
</dbReference>
<keyword evidence="6 13" id="KW-0808">Transferase</keyword>
<dbReference type="InterPro" id="IPR011009">
    <property type="entry name" value="Kinase-like_dom_sf"/>
</dbReference>
<comment type="similarity">
    <text evidence="1 13">Belongs to the protein kinase superfamily. AGC Ser/Thr protein kinase family. cGMP subfamily.</text>
</comment>
<dbReference type="EnsemblMetazoa" id="XM_021048834.2">
    <property type="protein sequence ID" value="XP_020904493.1"/>
    <property type="gene ID" value="LOC110242804"/>
</dbReference>
<feature type="active site" description="Proton acceptor" evidence="14">
    <location>
        <position position="615"/>
    </location>
</feature>
<feature type="domain" description="Protein kinase" evidence="19">
    <location>
        <begin position="492"/>
        <end position="750"/>
    </location>
</feature>
<evidence type="ECO:0000313" key="22">
    <source>
        <dbReference type="EnsemblMetazoa" id="XP_028515980.1"/>
    </source>
</evidence>
<dbReference type="AlphaFoldDB" id="A0A913YKM0"/>
<feature type="region of interest" description="Disordered" evidence="18">
    <location>
        <begin position="1"/>
        <end position="23"/>
    </location>
</feature>
<evidence type="ECO:0000256" key="3">
    <source>
        <dbReference type="ARBA" id="ARBA00022527"/>
    </source>
</evidence>
<dbReference type="SUPFAM" id="SSF51206">
    <property type="entry name" value="cAMP-binding domain-like"/>
    <property type="match status" value="2"/>
</dbReference>
<dbReference type="GO" id="GO:0004692">
    <property type="term" value="F:cGMP-dependent protein kinase activity"/>
    <property type="evidence" value="ECO:0007669"/>
    <property type="project" value="UniProtKB-EC"/>
</dbReference>
<feature type="coiled-coil region" evidence="17">
    <location>
        <begin position="86"/>
        <end position="130"/>
    </location>
</feature>
<dbReference type="InterPro" id="IPR018490">
    <property type="entry name" value="cNMP-bd_dom_sf"/>
</dbReference>
<dbReference type="FunFam" id="3.30.200.20:FF:000005">
    <property type="entry name" value="cAMP-dependent protein kinase catalytic subunit"/>
    <property type="match status" value="1"/>
</dbReference>
<dbReference type="InterPro" id="IPR000719">
    <property type="entry name" value="Prot_kinase_dom"/>
</dbReference>
<feature type="region of interest" description="Disordered" evidence="18">
    <location>
        <begin position="766"/>
        <end position="801"/>
    </location>
</feature>
<evidence type="ECO:0000256" key="6">
    <source>
        <dbReference type="ARBA" id="ARBA00022679"/>
    </source>
</evidence>
<feature type="domain" description="Cyclic nucleotide-binding" evidence="20">
    <location>
        <begin position="228"/>
        <end position="343"/>
    </location>
</feature>
<evidence type="ECO:0000256" key="13">
    <source>
        <dbReference type="PIRNR" id="PIRNR000559"/>
    </source>
</evidence>
<evidence type="ECO:0000256" key="4">
    <source>
        <dbReference type="ARBA" id="ARBA00022535"/>
    </source>
</evidence>
<dbReference type="PROSITE" id="PS00108">
    <property type="entry name" value="PROTEIN_KINASE_ST"/>
    <property type="match status" value="1"/>
</dbReference>
<protein>
    <recommendedName>
        <fullName evidence="2 13">cGMP-dependent protein kinase</fullName>
        <ecNumber evidence="2 13">2.7.11.12</ecNumber>
    </recommendedName>
</protein>
<comment type="catalytic activity">
    <reaction evidence="12">
        <text>L-seryl-[protein] + ATP = O-phospho-L-seryl-[protein] + ADP + H(+)</text>
        <dbReference type="Rhea" id="RHEA:17989"/>
        <dbReference type="Rhea" id="RHEA-COMP:9863"/>
        <dbReference type="Rhea" id="RHEA-COMP:11604"/>
        <dbReference type="ChEBI" id="CHEBI:15378"/>
        <dbReference type="ChEBI" id="CHEBI:29999"/>
        <dbReference type="ChEBI" id="CHEBI:30616"/>
        <dbReference type="ChEBI" id="CHEBI:83421"/>
        <dbReference type="ChEBI" id="CHEBI:456216"/>
        <dbReference type="EC" id="2.7.11.12"/>
    </reaction>
</comment>
<accession>A0A913YKM0</accession>
<dbReference type="GO" id="GO:0030553">
    <property type="term" value="F:cGMP binding"/>
    <property type="evidence" value="ECO:0007669"/>
    <property type="project" value="UniProtKB-KW"/>
</dbReference>
<organism evidence="22 23">
    <name type="scientific">Exaiptasia diaphana</name>
    <name type="common">Tropical sea anemone</name>
    <name type="synonym">Aiptasia pulchella</name>
    <dbReference type="NCBI Taxonomy" id="2652724"/>
    <lineage>
        <taxon>Eukaryota</taxon>
        <taxon>Metazoa</taxon>
        <taxon>Cnidaria</taxon>
        <taxon>Anthozoa</taxon>
        <taxon>Hexacorallia</taxon>
        <taxon>Actiniaria</taxon>
        <taxon>Aiptasiidae</taxon>
        <taxon>Exaiptasia</taxon>
    </lineage>
</organism>
<dbReference type="PROSITE" id="PS51285">
    <property type="entry name" value="AGC_KINASE_CTER"/>
    <property type="match status" value="1"/>
</dbReference>
<evidence type="ECO:0000256" key="2">
    <source>
        <dbReference type="ARBA" id="ARBA00012428"/>
    </source>
</evidence>
<dbReference type="GO" id="GO:0005737">
    <property type="term" value="C:cytoplasm"/>
    <property type="evidence" value="ECO:0007669"/>
    <property type="project" value="UniProtKB-ARBA"/>
</dbReference>
<evidence type="ECO:0000256" key="17">
    <source>
        <dbReference type="SAM" id="Coils"/>
    </source>
</evidence>
<dbReference type="InterPro" id="IPR017441">
    <property type="entry name" value="Protein_kinase_ATP_BS"/>
</dbReference>
<dbReference type="Gene3D" id="1.10.510.10">
    <property type="entry name" value="Transferase(Phosphotransferase) domain 1"/>
    <property type="match status" value="1"/>
</dbReference>
<feature type="domain" description="AGC-kinase C-terminal" evidence="21">
    <location>
        <begin position="751"/>
        <end position="801"/>
    </location>
</feature>
<dbReference type="SUPFAM" id="SSF56112">
    <property type="entry name" value="Protein kinase-like (PK-like)"/>
    <property type="match status" value="1"/>
</dbReference>
<keyword evidence="17" id="KW-0175">Coiled coil</keyword>
<dbReference type="CDD" id="cd05572">
    <property type="entry name" value="STKc_cGK"/>
    <property type="match status" value="1"/>
</dbReference>
<dbReference type="PIRSF" id="PIRSF000559">
    <property type="entry name" value="cGMP-dep_kinase"/>
    <property type="match status" value="1"/>
</dbReference>
<feature type="binding site" evidence="15 16">
    <location>
        <position position="521"/>
    </location>
    <ligand>
        <name>ATP</name>
        <dbReference type="ChEBI" id="CHEBI:30616"/>
    </ligand>
</feature>
<keyword evidence="5" id="KW-0597">Phosphoprotein</keyword>
<dbReference type="Gene3D" id="2.60.120.10">
    <property type="entry name" value="Jelly Rolls"/>
    <property type="match status" value="2"/>
</dbReference>
<feature type="compositionally biased region" description="Polar residues" evidence="18">
    <location>
        <begin position="1"/>
        <end position="10"/>
    </location>
</feature>
<sequence length="801" mass="91680">MQGGSSTSGLRLTRRGGSPFFNESSMATNNIAVNSINSTLSASTSELIHNRTPSSPPPTRHERERRTTALNMEWLKSSVKLLESALRERNKQMDIQRKEIEFLRKELRRKDEVILEYENIIKEREDMEDMEKKELEILHKEVWTLRNDVMTKIMTIREQENTITELENKNEKLMSVMPPPAFKPRARAQGVSAEPAKRIRTSQPEPSIIEKDERSKELIKDAILDNDFLKNLESSQIKEVVECMYEKQFKRDEYIIKEGDPGSHLYVLEEGKCQVTKEGSVLGHMGAGKAFGELAILYNCTRTASVRAQTSVKLWAIDRQTFQTIMMKTGLMRQAEHMDFLKSVQLLKDLPESYLLKIADVIEEAYYEEGEFIIRQGARGDTFFIIKKGKVDITQRTSVHSDPVFVRSLGKGNYFGEKALKGEDLRTANCIAGKSGTTCLVLDREAFSQFIGSLDEIQKDKYDDSQRGVDPTTASRLREKEEEFANVRLEDLTLIKTLGVGGFGRVELVQLAGDKRTFALKTLKKHHIVETRQQDHIMSEKKIMMESNSGFIVRLHKTFKDSKYLYMLLEACLGGELWTILRDKGSFDDSTTRFYVSCVIEAFHYLHAKGIVYRDLKPENLLLDAKGYCKLVDFGFAKKIGFGRKTWTFCGTPEYVAPEIILNKGHDLSADYWSLGILMYELLTGSPPFTGSDPMKTYNIILKGIDMIDFPRKITRNAHALIKKLCRDNPVERLGYQKGGLKDIMKNKWFDGFNWEGLRHRKLNPPIVPKIKNPTDASNFDDYPPDDEVPPNDNTGWDKDF</sequence>
<evidence type="ECO:0000256" key="9">
    <source>
        <dbReference type="ARBA" id="ARBA00022840"/>
    </source>
</evidence>
<evidence type="ECO:0000256" key="1">
    <source>
        <dbReference type="ARBA" id="ARBA00006352"/>
    </source>
</evidence>
<dbReference type="InterPro" id="IPR002374">
    <property type="entry name" value="cGMP_dep_kinase"/>
</dbReference>
<evidence type="ECO:0000256" key="5">
    <source>
        <dbReference type="ARBA" id="ARBA00022553"/>
    </source>
</evidence>
<evidence type="ECO:0000313" key="23">
    <source>
        <dbReference type="Proteomes" id="UP000887567"/>
    </source>
</evidence>
<evidence type="ECO:0000256" key="10">
    <source>
        <dbReference type="ARBA" id="ARBA00022992"/>
    </source>
</evidence>
<feature type="region of interest" description="Disordered" evidence="18">
    <location>
        <begin position="43"/>
        <end position="66"/>
    </location>
</feature>
<evidence type="ECO:0000256" key="7">
    <source>
        <dbReference type="ARBA" id="ARBA00022741"/>
    </source>
</evidence>
<feature type="domain" description="Cyclic nucleotide-binding" evidence="20">
    <location>
        <begin position="346"/>
        <end position="468"/>
    </location>
</feature>
<dbReference type="FunFam" id="1.10.510.10:FF:000096">
    <property type="entry name" value="cGMP-dependent protein kinase"/>
    <property type="match status" value="1"/>
</dbReference>
<dbReference type="RefSeq" id="XP_020904493.1">
    <property type="nucleotide sequence ID" value="XM_021048834.2"/>
</dbReference>
<evidence type="ECO:0000256" key="18">
    <source>
        <dbReference type="SAM" id="MobiDB-lite"/>
    </source>
</evidence>
<dbReference type="PROSITE" id="PS00889">
    <property type="entry name" value="CNMP_BINDING_2"/>
    <property type="match status" value="1"/>
</dbReference>
<evidence type="ECO:0000259" key="20">
    <source>
        <dbReference type="PROSITE" id="PS50042"/>
    </source>
</evidence>
<keyword evidence="4 13" id="KW-0140">cGMP</keyword>
<keyword evidence="7 13" id="KW-0547">Nucleotide-binding</keyword>
<feature type="region of interest" description="Disordered" evidence="18">
    <location>
        <begin position="187"/>
        <end position="212"/>
    </location>
</feature>
<dbReference type="InterPro" id="IPR000961">
    <property type="entry name" value="AGC-kinase_C"/>
</dbReference>
<dbReference type="PANTHER" id="PTHR24353:SF111">
    <property type="match status" value="1"/>
</dbReference>
<evidence type="ECO:0000256" key="11">
    <source>
        <dbReference type="ARBA" id="ARBA00047298"/>
    </source>
</evidence>
<keyword evidence="10 13" id="KW-0142">cGMP-binding</keyword>
<dbReference type="PROSITE" id="PS50011">
    <property type="entry name" value="PROTEIN_KINASE_DOM"/>
    <property type="match status" value="1"/>
</dbReference>
<dbReference type="Proteomes" id="UP000887567">
    <property type="component" value="Unplaced"/>
</dbReference>
<dbReference type="OrthoDB" id="63267at2759"/>
<evidence type="ECO:0000259" key="21">
    <source>
        <dbReference type="PROSITE" id="PS51285"/>
    </source>
</evidence>
<dbReference type="Pfam" id="PF00027">
    <property type="entry name" value="cNMP_binding"/>
    <property type="match status" value="2"/>
</dbReference>
<evidence type="ECO:0000259" key="19">
    <source>
        <dbReference type="PROSITE" id="PS50011"/>
    </source>
</evidence>
<dbReference type="PANTHER" id="PTHR24353">
    <property type="entry name" value="CYCLIC NUCLEOTIDE-DEPENDENT PROTEIN KINASE"/>
    <property type="match status" value="1"/>
</dbReference>
<name>A0A913YKM0_EXADI</name>
<dbReference type="Gene3D" id="3.30.200.20">
    <property type="entry name" value="Phosphorylase Kinase, domain 1"/>
    <property type="match status" value="1"/>
</dbReference>
<dbReference type="EC" id="2.7.11.12" evidence="2 13"/>
<dbReference type="InterPro" id="IPR008271">
    <property type="entry name" value="Ser/Thr_kinase_AS"/>
</dbReference>
<evidence type="ECO:0000256" key="14">
    <source>
        <dbReference type="PIRSR" id="PIRSR000559-1"/>
    </source>
</evidence>
<dbReference type="KEGG" id="epa:110242804"/>
<comment type="catalytic activity">
    <reaction evidence="11 13">
        <text>L-threonyl-[protein] + ATP = O-phospho-L-threonyl-[protein] + ADP + H(+)</text>
        <dbReference type="Rhea" id="RHEA:46608"/>
        <dbReference type="Rhea" id="RHEA-COMP:11060"/>
        <dbReference type="Rhea" id="RHEA-COMP:11605"/>
        <dbReference type="ChEBI" id="CHEBI:15378"/>
        <dbReference type="ChEBI" id="CHEBI:30013"/>
        <dbReference type="ChEBI" id="CHEBI:30616"/>
        <dbReference type="ChEBI" id="CHEBI:61977"/>
        <dbReference type="ChEBI" id="CHEBI:456216"/>
        <dbReference type="EC" id="2.7.11.12"/>
    </reaction>
</comment>
<dbReference type="InterPro" id="IPR018488">
    <property type="entry name" value="cNMP-bd_CS"/>
</dbReference>
<reference evidence="22" key="1">
    <citation type="submission" date="2022-11" db="UniProtKB">
        <authorList>
            <consortium name="EnsemblMetazoa"/>
        </authorList>
    </citation>
    <scope>IDENTIFICATION</scope>
</reference>
<dbReference type="RefSeq" id="XP_028515980.1">
    <property type="nucleotide sequence ID" value="XM_028660179.1"/>
</dbReference>
<proteinExistence type="inferred from homology"/>
<dbReference type="FunFam" id="2.60.120.10:FF:000035">
    <property type="entry name" value="cGMP-dependent protein kinase"/>
    <property type="match status" value="1"/>
</dbReference>
<dbReference type="PROSITE" id="PS00888">
    <property type="entry name" value="CNMP_BINDING_1"/>
    <property type="match status" value="2"/>
</dbReference>
<evidence type="ECO:0000256" key="12">
    <source>
        <dbReference type="ARBA" id="ARBA00047462"/>
    </source>
</evidence>
<evidence type="ECO:0000256" key="15">
    <source>
        <dbReference type="PIRSR" id="PIRSR000559-2"/>
    </source>
</evidence>
<keyword evidence="8 13" id="KW-0418">Kinase</keyword>
<keyword evidence="9 13" id="KW-0067">ATP-binding</keyword>
<dbReference type="GeneID" id="110242804"/>
<dbReference type="SMART" id="SM00100">
    <property type="entry name" value="cNMP"/>
    <property type="match status" value="2"/>
</dbReference>
<evidence type="ECO:0000256" key="16">
    <source>
        <dbReference type="PROSITE-ProRule" id="PRU10141"/>
    </source>
</evidence>
<feature type="binding site" evidence="15">
    <location>
        <begin position="498"/>
        <end position="506"/>
    </location>
    <ligand>
        <name>ATP</name>
        <dbReference type="ChEBI" id="CHEBI:30616"/>
    </ligand>
</feature>
<dbReference type="Pfam" id="PF00069">
    <property type="entry name" value="Pkinase"/>
    <property type="match status" value="1"/>
</dbReference>
<dbReference type="SMART" id="SM00133">
    <property type="entry name" value="S_TK_X"/>
    <property type="match status" value="1"/>
</dbReference>
<dbReference type="CDD" id="cd00038">
    <property type="entry name" value="CAP_ED"/>
    <property type="match status" value="2"/>
</dbReference>
<dbReference type="SMART" id="SM00220">
    <property type="entry name" value="S_TKc"/>
    <property type="match status" value="1"/>
</dbReference>
<dbReference type="PROSITE" id="PS50042">
    <property type="entry name" value="CNMP_BINDING_3"/>
    <property type="match status" value="2"/>
</dbReference>
<evidence type="ECO:0000256" key="8">
    <source>
        <dbReference type="ARBA" id="ARBA00022777"/>
    </source>
</evidence>
<dbReference type="InterPro" id="IPR014710">
    <property type="entry name" value="RmlC-like_jellyroll"/>
</dbReference>
<dbReference type="EnsemblMetazoa" id="XM_028660179.1">
    <property type="protein sequence ID" value="XP_028515980.1"/>
    <property type="gene ID" value="LOC110242804"/>
</dbReference>
<dbReference type="PRINTS" id="PR00104">
    <property type="entry name" value="CGMPKINASE"/>
</dbReference>
<dbReference type="FunFam" id="2.60.120.10:FF:000064">
    <property type="entry name" value="cGMP-dependent protein kinase, isozyme"/>
    <property type="match status" value="1"/>
</dbReference>
<keyword evidence="3 13" id="KW-0723">Serine/threonine-protein kinase</keyword>
<keyword evidence="23" id="KW-1185">Reference proteome</keyword>